<dbReference type="AlphaFoldDB" id="F5IU40"/>
<gene>
    <name evidence="10" type="ORF">HMPREF9455_00607</name>
</gene>
<comment type="caution">
    <text evidence="10">The sequence shown here is derived from an EMBL/GenBank/DDBJ whole genome shotgun (WGS) entry which is preliminary data.</text>
</comment>
<dbReference type="SUPFAM" id="SSF50182">
    <property type="entry name" value="Sm-like ribonucleoproteins"/>
    <property type="match status" value="1"/>
</dbReference>
<feature type="transmembrane region" description="Helical" evidence="7">
    <location>
        <begin position="13"/>
        <end position="37"/>
    </location>
</feature>
<dbReference type="PANTHER" id="PTHR30566:SF5">
    <property type="entry name" value="MECHANOSENSITIVE ION CHANNEL PROTEIN 1, MITOCHONDRIAL-RELATED"/>
    <property type="match status" value="1"/>
</dbReference>
<evidence type="ECO:0000313" key="11">
    <source>
        <dbReference type="Proteomes" id="UP000004913"/>
    </source>
</evidence>
<evidence type="ECO:0000256" key="1">
    <source>
        <dbReference type="ARBA" id="ARBA00004651"/>
    </source>
</evidence>
<feature type="transmembrane region" description="Helical" evidence="7">
    <location>
        <begin position="130"/>
        <end position="149"/>
    </location>
</feature>
<dbReference type="Pfam" id="PF21088">
    <property type="entry name" value="MS_channel_1st"/>
    <property type="match status" value="1"/>
</dbReference>
<evidence type="ECO:0000256" key="4">
    <source>
        <dbReference type="ARBA" id="ARBA00022692"/>
    </source>
</evidence>
<dbReference type="SUPFAM" id="SSF82689">
    <property type="entry name" value="Mechanosensitive channel protein MscS (YggB), C-terminal domain"/>
    <property type="match status" value="1"/>
</dbReference>
<name>F5IU40_9BACT</name>
<reference evidence="10 11" key="1">
    <citation type="submission" date="2011-04" db="EMBL/GenBank/DDBJ databases">
        <title>The Genome Sequence of Dysgonomonas gadei ATCC BAA-286.</title>
        <authorList>
            <consortium name="The Broad Institute Genome Sequencing Platform"/>
            <person name="Earl A."/>
            <person name="Ward D."/>
            <person name="Feldgarden M."/>
            <person name="Gevers D."/>
            <person name="Pudlo N."/>
            <person name="Martens E."/>
            <person name="Allen-Vercoe E."/>
            <person name="Young S.K."/>
            <person name="Zeng Q."/>
            <person name="Gargeya S."/>
            <person name="Fitzgerald M."/>
            <person name="Haas B."/>
            <person name="Abouelleil A."/>
            <person name="Alvarado L."/>
            <person name="Arachchi H.M."/>
            <person name="Berlin A."/>
            <person name="Brown A."/>
            <person name="Chapman S.B."/>
            <person name="Chen Z."/>
            <person name="Dunbar C."/>
            <person name="Freedman E."/>
            <person name="Gearin G."/>
            <person name="Gellesch M."/>
            <person name="Goldberg J."/>
            <person name="Griggs A."/>
            <person name="Gujja S."/>
            <person name="Heiman D."/>
            <person name="Howarth C."/>
            <person name="Larson L."/>
            <person name="Lui A."/>
            <person name="MacDonald P.J.P."/>
            <person name="Mehta T."/>
            <person name="Montmayeur A."/>
            <person name="Murphy C."/>
            <person name="Neiman D."/>
            <person name="Pearson M."/>
            <person name="Priest M."/>
            <person name="Roberts A."/>
            <person name="Saif S."/>
            <person name="Shea T."/>
            <person name="Shenoy N."/>
            <person name="Sisk P."/>
            <person name="Stolte C."/>
            <person name="Sykes S."/>
            <person name="Yandava C."/>
            <person name="Wortman J."/>
            <person name="Nusbaum C."/>
            <person name="Birren B."/>
        </authorList>
    </citation>
    <scope>NUCLEOTIDE SEQUENCE [LARGE SCALE GENOMIC DNA]</scope>
    <source>
        <strain evidence="10 11">ATCC BAA-286</strain>
    </source>
</reference>
<dbReference type="InterPro" id="IPR006685">
    <property type="entry name" value="MscS_channel_2nd"/>
</dbReference>
<keyword evidence="6 7" id="KW-0472">Membrane</keyword>
<feature type="domain" description="Mechanosensitive ion channel MscS" evidence="8">
    <location>
        <begin position="175"/>
        <end position="241"/>
    </location>
</feature>
<feature type="transmembrane region" description="Helical" evidence="7">
    <location>
        <begin position="64"/>
        <end position="81"/>
    </location>
</feature>
<dbReference type="Gene3D" id="3.30.70.100">
    <property type="match status" value="1"/>
</dbReference>
<protein>
    <recommendedName>
        <fullName evidence="12">Mechanosensitive ion channel family protein</fullName>
    </recommendedName>
</protein>
<evidence type="ECO:0000256" key="6">
    <source>
        <dbReference type="ARBA" id="ARBA00023136"/>
    </source>
</evidence>
<dbReference type="SUPFAM" id="SSF82861">
    <property type="entry name" value="Mechanosensitive channel protein MscS (YggB), transmembrane region"/>
    <property type="match status" value="1"/>
</dbReference>
<dbReference type="InterPro" id="IPR049142">
    <property type="entry name" value="MS_channel_1st"/>
</dbReference>
<evidence type="ECO:0000259" key="9">
    <source>
        <dbReference type="Pfam" id="PF21088"/>
    </source>
</evidence>
<evidence type="ECO:0008006" key="12">
    <source>
        <dbReference type="Google" id="ProtNLM"/>
    </source>
</evidence>
<dbReference type="GO" id="GO:0008381">
    <property type="term" value="F:mechanosensitive monoatomic ion channel activity"/>
    <property type="evidence" value="ECO:0007669"/>
    <property type="project" value="UniProtKB-ARBA"/>
</dbReference>
<sequence>MIMLEKEIWGNSILNWGISILIIVGAFIIAKLVSFFLKKVMGSFIKKTSNRLDDIIYDSIRSPVLFAIMLIGIWIAIHRLVYPDGFVHAVDNAYKILIILNITWLAARLVSNLLEEYWVKKNHTQRMLPVVKRTLLVVVWIIGLVMALSNVGVNIGALLGTLGIGGIAFALAAQDTVKNILGAFTLLTDKPFNIGDTVKIDNFEGTIIDIGARSTKMLDYDKRIISFPNYKVADAYVINITVEPKRRVVMKINLAYNTTYEMMNAAMNILKEIPSKVQYVSPNDLVINFSDFTDSALVITFIYFIDKEGDIGKTTSDVNMEVLRTFNQAKLKFVHPIQIHFEGKNDSDEKVSS</sequence>
<keyword evidence="11" id="KW-1185">Reference proteome</keyword>
<comment type="similarity">
    <text evidence="2">Belongs to the MscS (TC 1.A.23) family.</text>
</comment>
<keyword evidence="5 7" id="KW-1133">Transmembrane helix</keyword>
<evidence type="ECO:0000256" key="2">
    <source>
        <dbReference type="ARBA" id="ARBA00008017"/>
    </source>
</evidence>
<dbReference type="Proteomes" id="UP000004913">
    <property type="component" value="Unassembled WGS sequence"/>
</dbReference>
<dbReference type="InterPro" id="IPR011014">
    <property type="entry name" value="MscS_channel_TM-2"/>
</dbReference>
<dbReference type="eggNOG" id="COG0668">
    <property type="taxonomic scope" value="Bacteria"/>
</dbReference>
<evidence type="ECO:0000259" key="8">
    <source>
        <dbReference type="Pfam" id="PF00924"/>
    </source>
</evidence>
<keyword evidence="3" id="KW-1003">Cell membrane</keyword>
<evidence type="ECO:0000256" key="7">
    <source>
        <dbReference type="SAM" id="Phobius"/>
    </source>
</evidence>
<dbReference type="HOGENOM" id="CLU_037945_0_4_10"/>
<accession>F5IU40</accession>
<dbReference type="GO" id="GO:0005886">
    <property type="term" value="C:plasma membrane"/>
    <property type="evidence" value="ECO:0007669"/>
    <property type="project" value="UniProtKB-SubCell"/>
</dbReference>
<evidence type="ECO:0000256" key="5">
    <source>
        <dbReference type="ARBA" id="ARBA00022989"/>
    </source>
</evidence>
<feature type="domain" description="Mechanosensitive ion channel transmembrane helices 2/3" evidence="9">
    <location>
        <begin position="135"/>
        <end position="174"/>
    </location>
</feature>
<dbReference type="Pfam" id="PF00924">
    <property type="entry name" value="MS_channel_2nd"/>
    <property type="match status" value="1"/>
</dbReference>
<dbReference type="Gene3D" id="1.10.287.1260">
    <property type="match status" value="1"/>
</dbReference>
<dbReference type="STRING" id="742766.HMPREF9455_00607"/>
<dbReference type="EMBL" id="ADLV01000008">
    <property type="protein sequence ID" value="EGJ99173.1"/>
    <property type="molecule type" value="Genomic_DNA"/>
</dbReference>
<organism evidence="10 11">
    <name type="scientific">Dysgonomonas gadei ATCC BAA-286</name>
    <dbReference type="NCBI Taxonomy" id="742766"/>
    <lineage>
        <taxon>Bacteria</taxon>
        <taxon>Pseudomonadati</taxon>
        <taxon>Bacteroidota</taxon>
        <taxon>Bacteroidia</taxon>
        <taxon>Bacteroidales</taxon>
        <taxon>Dysgonomonadaceae</taxon>
        <taxon>Dysgonomonas</taxon>
    </lineage>
</organism>
<evidence type="ECO:0000313" key="10">
    <source>
        <dbReference type="EMBL" id="EGJ99173.1"/>
    </source>
</evidence>
<dbReference type="InterPro" id="IPR023408">
    <property type="entry name" value="MscS_beta-dom_sf"/>
</dbReference>
<comment type="subcellular location">
    <subcellularLocation>
        <location evidence="1">Cell membrane</location>
        <topology evidence="1">Multi-pass membrane protein</topology>
    </subcellularLocation>
</comment>
<dbReference type="Gene3D" id="2.30.30.60">
    <property type="match status" value="1"/>
</dbReference>
<feature type="transmembrane region" description="Helical" evidence="7">
    <location>
        <begin position="93"/>
        <end position="110"/>
    </location>
</feature>
<dbReference type="InterPro" id="IPR011066">
    <property type="entry name" value="MscS_channel_C_sf"/>
</dbReference>
<keyword evidence="4 7" id="KW-0812">Transmembrane</keyword>
<dbReference type="PANTHER" id="PTHR30566">
    <property type="entry name" value="YNAI-RELATED MECHANOSENSITIVE ION CHANNEL"/>
    <property type="match status" value="1"/>
</dbReference>
<evidence type="ECO:0000256" key="3">
    <source>
        <dbReference type="ARBA" id="ARBA00022475"/>
    </source>
</evidence>
<dbReference type="InterPro" id="IPR010920">
    <property type="entry name" value="LSM_dom_sf"/>
</dbReference>
<proteinExistence type="inferred from homology"/>